<dbReference type="Proteomes" id="UP001596250">
    <property type="component" value="Unassembled WGS sequence"/>
</dbReference>
<accession>A0ABW1IUW8</accession>
<dbReference type="EMBL" id="JBHSQV010000185">
    <property type="protein sequence ID" value="MFC5988912.1"/>
    <property type="molecule type" value="Genomic_DNA"/>
</dbReference>
<feature type="transmembrane region" description="Helical" evidence="1">
    <location>
        <begin position="129"/>
        <end position="148"/>
    </location>
</feature>
<evidence type="ECO:0000313" key="2">
    <source>
        <dbReference type="EMBL" id="MFC5988912.1"/>
    </source>
</evidence>
<evidence type="ECO:0000313" key="3">
    <source>
        <dbReference type="Proteomes" id="UP001596250"/>
    </source>
</evidence>
<keyword evidence="3" id="KW-1185">Reference proteome</keyword>
<keyword evidence="1" id="KW-0812">Transmembrane</keyword>
<feature type="transmembrane region" description="Helical" evidence="1">
    <location>
        <begin position="42"/>
        <end position="62"/>
    </location>
</feature>
<evidence type="ECO:0000256" key="1">
    <source>
        <dbReference type="SAM" id="Phobius"/>
    </source>
</evidence>
<dbReference type="RefSeq" id="WP_379896435.1">
    <property type="nucleotide sequence ID" value="NZ_CBCSCT010000007.1"/>
</dbReference>
<feature type="transmembrane region" description="Helical" evidence="1">
    <location>
        <begin position="83"/>
        <end position="109"/>
    </location>
</feature>
<evidence type="ECO:0008006" key="4">
    <source>
        <dbReference type="Google" id="ProtNLM"/>
    </source>
</evidence>
<gene>
    <name evidence="2" type="ORF">ACFPXP_21115</name>
</gene>
<keyword evidence="1" id="KW-1133">Transmembrane helix</keyword>
<sequence length="161" mass="18106">MPTTKKEQLYFGFMMCFRMVTVMTVYNLIINGLMGEVSFTKVLFQFVIGFMIAYVLELFIVGPAARKIAFSMPFAKSSKIGMVLSMSICMVVGMVVMMSFFGLGTSYFAGNLDSNQLAVTYLHNVMMNFIAALPLQLLIMGPIVRYVFNRFVKELGFVKTV</sequence>
<dbReference type="Pfam" id="PF11391">
    <property type="entry name" value="DUF2798"/>
    <property type="match status" value="2"/>
</dbReference>
<organism evidence="2 3">
    <name type="scientific">Marinicrinis lubricantis</name>
    <dbReference type="NCBI Taxonomy" id="2086470"/>
    <lineage>
        <taxon>Bacteria</taxon>
        <taxon>Bacillati</taxon>
        <taxon>Bacillota</taxon>
        <taxon>Bacilli</taxon>
        <taxon>Bacillales</taxon>
        <taxon>Paenibacillaceae</taxon>
    </lineage>
</organism>
<comment type="caution">
    <text evidence="2">The sequence shown here is derived from an EMBL/GenBank/DDBJ whole genome shotgun (WGS) entry which is preliminary data.</text>
</comment>
<dbReference type="InterPro" id="IPR021529">
    <property type="entry name" value="DUF2798"/>
</dbReference>
<name>A0ABW1IUW8_9BACL</name>
<proteinExistence type="predicted"/>
<reference evidence="3" key="1">
    <citation type="journal article" date="2019" name="Int. J. Syst. Evol. Microbiol.">
        <title>The Global Catalogue of Microorganisms (GCM) 10K type strain sequencing project: providing services to taxonomists for standard genome sequencing and annotation.</title>
        <authorList>
            <consortium name="The Broad Institute Genomics Platform"/>
            <consortium name="The Broad Institute Genome Sequencing Center for Infectious Disease"/>
            <person name="Wu L."/>
            <person name="Ma J."/>
        </authorList>
    </citation>
    <scope>NUCLEOTIDE SEQUENCE [LARGE SCALE GENOMIC DNA]</scope>
    <source>
        <strain evidence="3">CCM 8749</strain>
    </source>
</reference>
<keyword evidence="1" id="KW-0472">Membrane</keyword>
<feature type="transmembrane region" description="Helical" evidence="1">
    <location>
        <begin position="9"/>
        <end position="30"/>
    </location>
</feature>
<protein>
    <recommendedName>
        <fullName evidence="4">DUF2798 domain-containing protein</fullName>
    </recommendedName>
</protein>